<dbReference type="GO" id="GO:2000280">
    <property type="term" value="P:regulation of root development"/>
    <property type="evidence" value="ECO:0007669"/>
    <property type="project" value="UniProtKB-ARBA"/>
</dbReference>
<dbReference type="InterPro" id="IPR014710">
    <property type="entry name" value="RmlC-like_jellyroll"/>
</dbReference>
<keyword evidence="8" id="KW-0732">Signal</keyword>
<evidence type="ECO:0000256" key="1">
    <source>
        <dbReference type="ARBA" id="ARBA00003629"/>
    </source>
</evidence>
<evidence type="ECO:0000256" key="11">
    <source>
        <dbReference type="PIRSR" id="PIRSR601929-1"/>
    </source>
</evidence>
<dbReference type="GO" id="GO:0010497">
    <property type="term" value="P:plasmodesmata-mediated intercellular transport"/>
    <property type="evidence" value="ECO:0007669"/>
    <property type="project" value="UniProtKB-ARBA"/>
</dbReference>
<feature type="binding site" evidence="12">
    <location>
        <position position="90"/>
    </location>
    <ligand>
        <name>Mn(2+)</name>
        <dbReference type="ChEBI" id="CHEBI:29035"/>
    </ligand>
</feature>
<organism evidence="16 17">
    <name type="scientific">Dioscorea cayennensis subsp. rotundata</name>
    <name type="common">White Guinea yam</name>
    <name type="synonym">Dioscorea rotundata</name>
    <dbReference type="NCBI Taxonomy" id="55577"/>
    <lineage>
        <taxon>Eukaryota</taxon>
        <taxon>Viridiplantae</taxon>
        <taxon>Streptophyta</taxon>
        <taxon>Embryophyta</taxon>
        <taxon>Tracheophyta</taxon>
        <taxon>Spermatophyta</taxon>
        <taxon>Magnoliopsida</taxon>
        <taxon>Liliopsida</taxon>
        <taxon>Dioscoreales</taxon>
        <taxon>Dioscoreaceae</taxon>
        <taxon>Dioscorea</taxon>
    </lineage>
</organism>
<keyword evidence="16" id="KW-1185">Reference proteome</keyword>
<dbReference type="InterPro" id="IPR001929">
    <property type="entry name" value="Germin"/>
</dbReference>
<dbReference type="InterPro" id="IPR019780">
    <property type="entry name" value="Germin_Mn-BS"/>
</dbReference>
<evidence type="ECO:0000313" key="17">
    <source>
        <dbReference type="RefSeq" id="XP_039145227.1"/>
    </source>
</evidence>
<comment type="function">
    <text evidence="1">May play a role in plant defense. Probably has no oxalate oxidase activity even if the active site is conserved.</text>
</comment>
<dbReference type="Gene3D" id="2.60.120.10">
    <property type="entry name" value="Jelly Rolls"/>
    <property type="match status" value="1"/>
</dbReference>
<evidence type="ECO:0000256" key="7">
    <source>
        <dbReference type="ARBA" id="ARBA00022723"/>
    </source>
</evidence>
<comment type="similarity">
    <text evidence="3 14">Belongs to the germin family.</text>
</comment>
<evidence type="ECO:0000256" key="3">
    <source>
        <dbReference type="ARBA" id="ARBA00007456"/>
    </source>
</evidence>
<dbReference type="PROSITE" id="PS00725">
    <property type="entry name" value="GERMIN"/>
    <property type="match status" value="1"/>
</dbReference>
<dbReference type="GO" id="GO:0030145">
    <property type="term" value="F:manganese ion binding"/>
    <property type="evidence" value="ECO:0007669"/>
    <property type="project" value="UniProtKB-UniRule"/>
</dbReference>
<dbReference type="GeneID" id="120282469"/>
<evidence type="ECO:0000313" key="16">
    <source>
        <dbReference type="Proteomes" id="UP001515500"/>
    </source>
</evidence>
<dbReference type="SMART" id="SM00835">
    <property type="entry name" value="Cupin_1"/>
    <property type="match status" value="1"/>
</dbReference>
<keyword evidence="5 14" id="KW-0052">Apoplast</keyword>
<dbReference type="PRINTS" id="PR00325">
    <property type="entry name" value="GERMIN"/>
</dbReference>
<proteinExistence type="inferred from homology"/>
<evidence type="ECO:0000256" key="5">
    <source>
        <dbReference type="ARBA" id="ARBA00022523"/>
    </source>
</evidence>
<evidence type="ECO:0000256" key="6">
    <source>
        <dbReference type="ARBA" id="ARBA00022525"/>
    </source>
</evidence>
<evidence type="ECO:0000256" key="8">
    <source>
        <dbReference type="ARBA" id="ARBA00022729"/>
    </source>
</evidence>
<keyword evidence="10 11" id="KW-0464">Manganese</keyword>
<sequence>MQDPDLLMDYCVADVSRTPSFFFNGELCIDTSLVISNHFFTSSLSKPGMTGNIFGSNTTTTTTKNLPGSNAQGLTMARIDLAPGGIVPLHSHPRGAEVVILIKGTQVMVGFVETKENKLYVQQLRPGDVFVFPKGLDHFLLNLDGATSATAIAGLSSQNPGEQVVPWATFQSMPNIPDEVLEKTFKVSAQDIKRIRKNLGG</sequence>
<evidence type="ECO:0000256" key="9">
    <source>
        <dbReference type="ARBA" id="ARBA00023157"/>
    </source>
</evidence>
<evidence type="ECO:0000256" key="14">
    <source>
        <dbReference type="RuleBase" id="RU366015"/>
    </source>
</evidence>
<dbReference type="AlphaFoldDB" id="A0AB40D3I4"/>
<feature type="binding site" evidence="12">
    <location>
        <position position="97"/>
    </location>
    <ligand>
        <name>Mn(2+)</name>
        <dbReference type="ChEBI" id="CHEBI:29035"/>
    </ligand>
</feature>
<keyword evidence="6 14" id="KW-0964">Secreted</keyword>
<dbReference type="FunFam" id="2.60.120.10:FF:000025">
    <property type="entry name" value="germin-like protein subfamily 2 member 1"/>
    <property type="match status" value="1"/>
</dbReference>
<dbReference type="SUPFAM" id="SSF51182">
    <property type="entry name" value="RmlC-like cupins"/>
    <property type="match status" value="1"/>
</dbReference>
<feature type="domain" description="Cupin type-1" evidence="15">
    <location>
        <begin position="42"/>
        <end position="193"/>
    </location>
</feature>
<dbReference type="InterPro" id="IPR006045">
    <property type="entry name" value="Cupin_1"/>
</dbReference>
<protein>
    <recommendedName>
        <fullName evidence="14">Germin-like protein</fullName>
    </recommendedName>
</protein>
<name>A0AB40D3I4_DIOCR</name>
<dbReference type="GO" id="GO:0048046">
    <property type="term" value="C:apoplast"/>
    <property type="evidence" value="ECO:0007669"/>
    <property type="project" value="UniProtKB-SubCell"/>
</dbReference>
<dbReference type="Pfam" id="PF00190">
    <property type="entry name" value="Cupin_1"/>
    <property type="match status" value="1"/>
</dbReference>
<accession>A0AB40D3I4</accession>
<feature type="disulfide bond" evidence="13">
    <location>
        <begin position="11"/>
        <end position="28"/>
    </location>
</feature>
<evidence type="ECO:0000256" key="10">
    <source>
        <dbReference type="ARBA" id="ARBA00023211"/>
    </source>
</evidence>
<evidence type="ECO:0000256" key="2">
    <source>
        <dbReference type="ARBA" id="ARBA00004271"/>
    </source>
</evidence>
<evidence type="ECO:0000256" key="12">
    <source>
        <dbReference type="PIRSR" id="PIRSR601929-2"/>
    </source>
</evidence>
<evidence type="ECO:0000256" key="13">
    <source>
        <dbReference type="PIRSR" id="PIRSR601929-3"/>
    </source>
</evidence>
<dbReference type="CDD" id="cd02241">
    <property type="entry name" value="cupin_OxOx"/>
    <property type="match status" value="1"/>
</dbReference>
<reference evidence="17" key="1">
    <citation type="submission" date="2025-08" db="UniProtKB">
        <authorList>
            <consortium name="RefSeq"/>
        </authorList>
    </citation>
    <scope>IDENTIFICATION</scope>
</reference>
<feature type="binding site" evidence="11">
    <location>
        <position position="92"/>
    </location>
    <ligand>
        <name>oxalate</name>
        <dbReference type="ChEBI" id="CHEBI:30623"/>
    </ligand>
</feature>
<dbReference type="PANTHER" id="PTHR31238">
    <property type="entry name" value="GERMIN-LIKE PROTEIN SUBFAMILY 3 MEMBER 3"/>
    <property type="match status" value="1"/>
</dbReference>
<dbReference type="Proteomes" id="UP001515500">
    <property type="component" value="Chromosome 18"/>
</dbReference>
<comment type="subcellular location">
    <subcellularLocation>
        <location evidence="2 14">Secreted</location>
        <location evidence="2 14">Extracellular space</location>
        <location evidence="2 14">Apoplast</location>
    </subcellularLocation>
</comment>
<dbReference type="InterPro" id="IPR011051">
    <property type="entry name" value="RmlC_Cupin_sf"/>
</dbReference>
<feature type="binding site" evidence="12">
    <location>
        <position position="92"/>
    </location>
    <ligand>
        <name>Mn(2+)</name>
        <dbReference type="ChEBI" id="CHEBI:29035"/>
    </ligand>
</feature>
<evidence type="ECO:0000259" key="15">
    <source>
        <dbReference type="SMART" id="SM00835"/>
    </source>
</evidence>
<comment type="subunit">
    <text evidence="4">Oligomer (believed to be a pentamer but probably hexamer).</text>
</comment>
<keyword evidence="9 13" id="KW-1015">Disulfide bond</keyword>
<gene>
    <name evidence="17" type="primary">LOC120282469</name>
</gene>
<dbReference type="GO" id="GO:0009506">
    <property type="term" value="C:plasmodesma"/>
    <property type="evidence" value="ECO:0007669"/>
    <property type="project" value="UniProtKB-ARBA"/>
</dbReference>
<keyword evidence="7 11" id="KW-0479">Metal-binding</keyword>
<feature type="binding site" evidence="11">
    <location>
        <position position="97"/>
    </location>
    <ligand>
        <name>oxalate</name>
        <dbReference type="ChEBI" id="CHEBI:30623"/>
    </ligand>
</feature>
<evidence type="ECO:0000256" key="4">
    <source>
        <dbReference type="ARBA" id="ARBA00011268"/>
    </source>
</evidence>
<feature type="binding site" evidence="12">
    <location>
        <position position="138"/>
    </location>
    <ligand>
        <name>Mn(2+)</name>
        <dbReference type="ChEBI" id="CHEBI:29035"/>
    </ligand>
</feature>
<dbReference type="RefSeq" id="XP_039145227.1">
    <property type="nucleotide sequence ID" value="XM_039289293.1"/>
</dbReference>